<dbReference type="KEGG" id="ure:UREG_02761"/>
<keyword evidence="2" id="KW-1185">Reference proteome</keyword>
<protein>
    <submittedName>
        <fullName evidence="1">Uncharacterized protein</fullName>
    </submittedName>
</protein>
<dbReference type="GeneID" id="8437548"/>
<dbReference type="AlphaFoldDB" id="C4JHS5"/>
<gene>
    <name evidence="1" type="ORF">UREG_02761</name>
</gene>
<dbReference type="VEuPathDB" id="FungiDB:UREG_02761"/>
<dbReference type="EMBL" id="CH476615">
    <property type="protein sequence ID" value="EEP77912.1"/>
    <property type="molecule type" value="Genomic_DNA"/>
</dbReference>
<reference evidence="2" key="1">
    <citation type="journal article" date="2009" name="Genome Res.">
        <title>Comparative genomic analyses of the human fungal pathogens Coccidioides and their relatives.</title>
        <authorList>
            <person name="Sharpton T.J."/>
            <person name="Stajich J.E."/>
            <person name="Rounsley S.D."/>
            <person name="Gardner M.J."/>
            <person name="Wortman J.R."/>
            <person name="Jordar V.S."/>
            <person name="Maiti R."/>
            <person name="Kodira C.D."/>
            <person name="Neafsey D.E."/>
            <person name="Zeng Q."/>
            <person name="Hung C.-Y."/>
            <person name="McMahan C."/>
            <person name="Muszewska A."/>
            <person name="Grynberg M."/>
            <person name="Mandel M.A."/>
            <person name="Kellner E.M."/>
            <person name="Barker B.M."/>
            <person name="Galgiani J.N."/>
            <person name="Orbach M.J."/>
            <person name="Kirkland T.N."/>
            <person name="Cole G.T."/>
            <person name="Henn M.R."/>
            <person name="Birren B.W."/>
            <person name="Taylor J.W."/>
        </authorList>
    </citation>
    <scope>NUCLEOTIDE SEQUENCE [LARGE SCALE GENOMIC DNA]</scope>
    <source>
        <strain evidence="2">UAMH 1704</strain>
    </source>
</reference>
<evidence type="ECO:0000313" key="1">
    <source>
        <dbReference type="EMBL" id="EEP77912.1"/>
    </source>
</evidence>
<dbReference type="OrthoDB" id="4194167at2759"/>
<evidence type="ECO:0000313" key="2">
    <source>
        <dbReference type="Proteomes" id="UP000002058"/>
    </source>
</evidence>
<sequence length="240" mass="26303">MKKPFSWLSKPGASKATHEDYVVPGSSGSIPAHLADRLRRGGVNVDVKKIDPQEKARIRALLSQKMDSGMTGVELGRFIVPHLQGKDQGLSNIITQMALHQFTYAEIAIATLELVGLLTHGEDFAAVPRQPIMGGDRRFYSNSNTQAITTVSPVQLPSGQARTQGIQARAPYLRVFSTIHLPGHGGIRQRHLQFVKCPLGRPLVRTLRFFALPPLNGLSEVTQVKRPGVTPAESQNFTEK</sequence>
<dbReference type="InParanoid" id="C4JHS5"/>
<organism evidence="1 2">
    <name type="scientific">Uncinocarpus reesii (strain UAMH 1704)</name>
    <dbReference type="NCBI Taxonomy" id="336963"/>
    <lineage>
        <taxon>Eukaryota</taxon>
        <taxon>Fungi</taxon>
        <taxon>Dikarya</taxon>
        <taxon>Ascomycota</taxon>
        <taxon>Pezizomycotina</taxon>
        <taxon>Eurotiomycetes</taxon>
        <taxon>Eurotiomycetidae</taxon>
        <taxon>Onygenales</taxon>
        <taxon>Onygenaceae</taxon>
        <taxon>Uncinocarpus</taxon>
    </lineage>
</organism>
<name>C4JHS5_UNCRE</name>
<dbReference type="Proteomes" id="UP000002058">
    <property type="component" value="Unassembled WGS sequence"/>
</dbReference>
<dbReference type="HOGENOM" id="CLU_1157122_0_0_1"/>
<proteinExistence type="predicted"/>
<dbReference type="RefSeq" id="XP_002543245.1">
    <property type="nucleotide sequence ID" value="XM_002543199.1"/>
</dbReference>
<accession>C4JHS5</accession>